<dbReference type="EMBL" id="MU129046">
    <property type="protein sequence ID" value="KAF9508995.1"/>
    <property type="molecule type" value="Genomic_DNA"/>
</dbReference>
<organism evidence="1 2">
    <name type="scientific">Hydnum rufescens UP504</name>
    <dbReference type="NCBI Taxonomy" id="1448309"/>
    <lineage>
        <taxon>Eukaryota</taxon>
        <taxon>Fungi</taxon>
        <taxon>Dikarya</taxon>
        <taxon>Basidiomycota</taxon>
        <taxon>Agaricomycotina</taxon>
        <taxon>Agaricomycetes</taxon>
        <taxon>Cantharellales</taxon>
        <taxon>Hydnaceae</taxon>
        <taxon>Hydnum</taxon>
    </lineage>
</organism>
<sequence>GLGEGHRILSWIWIAMGAADLDSTDLHEALQVEWARSRARMQQWTEEVQLLKEEMWCVLAFCEYQVDWWDKRTSLWSSLVFNNLWDGVCADAKKQASIHHNRANEFAKLWASPATVTVNETD</sequence>
<dbReference type="AlphaFoldDB" id="A0A9P6APE0"/>
<protein>
    <submittedName>
        <fullName evidence="1">Uncharacterized protein</fullName>
    </submittedName>
</protein>
<evidence type="ECO:0000313" key="1">
    <source>
        <dbReference type="EMBL" id="KAF9508995.1"/>
    </source>
</evidence>
<reference evidence="1" key="1">
    <citation type="journal article" date="2020" name="Nat. Commun.">
        <title>Large-scale genome sequencing of mycorrhizal fungi provides insights into the early evolution of symbiotic traits.</title>
        <authorList>
            <person name="Miyauchi S."/>
            <person name="Kiss E."/>
            <person name="Kuo A."/>
            <person name="Drula E."/>
            <person name="Kohler A."/>
            <person name="Sanchez-Garcia M."/>
            <person name="Morin E."/>
            <person name="Andreopoulos B."/>
            <person name="Barry K.W."/>
            <person name="Bonito G."/>
            <person name="Buee M."/>
            <person name="Carver A."/>
            <person name="Chen C."/>
            <person name="Cichocki N."/>
            <person name="Clum A."/>
            <person name="Culley D."/>
            <person name="Crous P.W."/>
            <person name="Fauchery L."/>
            <person name="Girlanda M."/>
            <person name="Hayes R.D."/>
            <person name="Keri Z."/>
            <person name="LaButti K."/>
            <person name="Lipzen A."/>
            <person name="Lombard V."/>
            <person name="Magnuson J."/>
            <person name="Maillard F."/>
            <person name="Murat C."/>
            <person name="Nolan M."/>
            <person name="Ohm R.A."/>
            <person name="Pangilinan J."/>
            <person name="Pereira M.F."/>
            <person name="Perotto S."/>
            <person name="Peter M."/>
            <person name="Pfister S."/>
            <person name="Riley R."/>
            <person name="Sitrit Y."/>
            <person name="Stielow J.B."/>
            <person name="Szollosi G."/>
            <person name="Zifcakova L."/>
            <person name="Stursova M."/>
            <person name="Spatafora J.W."/>
            <person name="Tedersoo L."/>
            <person name="Vaario L.M."/>
            <person name="Yamada A."/>
            <person name="Yan M."/>
            <person name="Wang P."/>
            <person name="Xu J."/>
            <person name="Bruns T."/>
            <person name="Baldrian P."/>
            <person name="Vilgalys R."/>
            <person name="Dunand C."/>
            <person name="Henrissat B."/>
            <person name="Grigoriev I.V."/>
            <person name="Hibbett D."/>
            <person name="Nagy L.G."/>
            <person name="Martin F.M."/>
        </authorList>
    </citation>
    <scope>NUCLEOTIDE SEQUENCE</scope>
    <source>
        <strain evidence="1">UP504</strain>
    </source>
</reference>
<feature type="non-terminal residue" evidence="1">
    <location>
        <position position="1"/>
    </location>
</feature>
<proteinExistence type="predicted"/>
<dbReference type="OrthoDB" id="2682805at2759"/>
<gene>
    <name evidence="1" type="ORF">BS47DRAFT_1282674</name>
</gene>
<dbReference type="Proteomes" id="UP000886523">
    <property type="component" value="Unassembled WGS sequence"/>
</dbReference>
<comment type="caution">
    <text evidence="1">The sequence shown here is derived from an EMBL/GenBank/DDBJ whole genome shotgun (WGS) entry which is preliminary data.</text>
</comment>
<evidence type="ECO:0000313" key="2">
    <source>
        <dbReference type="Proteomes" id="UP000886523"/>
    </source>
</evidence>
<accession>A0A9P6APE0</accession>
<name>A0A9P6APE0_9AGAM</name>
<feature type="non-terminal residue" evidence="1">
    <location>
        <position position="122"/>
    </location>
</feature>
<keyword evidence="2" id="KW-1185">Reference proteome</keyword>